<protein>
    <recommendedName>
        <fullName evidence="3">Lipoprotein</fullName>
    </recommendedName>
</protein>
<reference evidence="1 2" key="1">
    <citation type="submission" date="2018-02" db="EMBL/GenBank/DDBJ databases">
        <title>Sphingobacterium KA21.</title>
        <authorList>
            <person name="Vasarhelyi B.M."/>
            <person name="Deshmukh S."/>
            <person name="Balint B."/>
            <person name="Kukolya J."/>
        </authorList>
    </citation>
    <scope>NUCLEOTIDE SEQUENCE [LARGE SCALE GENOMIC DNA]</scope>
    <source>
        <strain evidence="1 2">Ka21</strain>
    </source>
</reference>
<accession>A0ABR9T3K0</accession>
<keyword evidence="2" id="KW-1185">Reference proteome</keyword>
<organism evidence="1 2">
    <name type="scientific">Sphingobacterium pedocola</name>
    <dbReference type="NCBI Taxonomy" id="2082722"/>
    <lineage>
        <taxon>Bacteria</taxon>
        <taxon>Pseudomonadati</taxon>
        <taxon>Bacteroidota</taxon>
        <taxon>Sphingobacteriia</taxon>
        <taxon>Sphingobacteriales</taxon>
        <taxon>Sphingobacteriaceae</taxon>
        <taxon>Sphingobacterium</taxon>
    </lineage>
</organism>
<dbReference type="PROSITE" id="PS51257">
    <property type="entry name" value="PROKAR_LIPOPROTEIN"/>
    <property type="match status" value="1"/>
</dbReference>
<evidence type="ECO:0000313" key="2">
    <source>
        <dbReference type="Proteomes" id="UP000618319"/>
    </source>
</evidence>
<dbReference type="Proteomes" id="UP000618319">
    <property type="component" value="Unassembled WGS sequence"/>
</dbReference>
<proteinExistence type="predicted"/>
<evidence type="ECO:0008006" key="3">
    <source>
        <dbReference type="Google" id="ProtNLM"/>
    </source>
</evidence>
<dbReference type="RefSeq" id="WP_196938685.1">
    <property type="nucleotide sequence ID" value="NZ_MU158689.1"/>
</dbReference>
<comment type="caution">
    <text evidence="1">The sequence shown here is derived from an EMBL/GenBank/DDBJ whole genome shotgun (WGS) entry which is preliminary data.</text>
</comment>
<name>A0ABR9T3K0_9SPHI</name>
<sequence length="181" mass="20956">MRWFFYILAFSSLTGCTSTRILSGKFSVKPVAINTQFADARYANSSVDTTALYRHMSLWNKLSPYRSQIETLSQVSENATIHLSLENNKTLKVVAYENRRSVASFEIPVRKRGKYLILKNKTRIIPIPFIYFSVKEDKTILAPLQNNRIGIYRYNDESLWILFFGASQTGRSIHEYEPVKK</sequence>
<evidence type="ECO:0000313" key="1">
    <source>
        <dbReference type="EMBL" id="MBE8719614.1"/>
    </source>
</evidence>
<dbReference type="EMBL" id="PSKQ01000013">
    <property type="protein sequence ID" value="MBE8719614.1"/>
    <property type="molecule type" value="Genomic_DNA"/>
</dbReference>
<gene>
    <name evidence="1" type="ORF">C4F40_02590</name>
</gene>